<dbReference type="Gene3D" id="3.80.10.10">
    <property type="entry name" value="Ribonuclease Inhibitor"/>
    <property type="match status" value="2"/>
</dbReference>
<evidence type="ECO:0008006" key="6">
    <source>
        <dbReference type="Google" id="ProtNLM"/>
    </source>
</evidence>
<evidence type="ECO:0000256" key="1">
    <source>
        <dbReference type="ARBA" id="ARBA00022614"/>
    </source>
</evidence>
<evidence type="ECO:0000313" key="4">
    <source>
        <dbReference type="EMBL" id="OMJ81453.1"/>
    </source>
</evidence>
<dbReference type="PANTHER" id="PTHR15454:SF56">
    <property type="entry name" value="PROTEIN PHOSPHATASE 1 REGULATORY SUBUNIT 7-RELATED"/>
    <property type="match status" value="1"/>
</dbReference>
<dbReference type="SUPFAM" id="SSF52075">
    <property type="entry name" value="Outer arm dynein light chain 1"/>
    <property type="match status" value="1"/>
</dbReference>
<dbReference type="PANTHER" id="PTHR15454">
    <property type="entry name" value="NISCHARIN RELATED"/>
    <property type="match status" value="1"/>
</dbReference>
<dbReference type="InterPro" id="IPR001611">
    <property type="entry name" value="Leu-rich_rpt"/>
</dbReference>
<keyword evidence="5" id="KW-1185">Reference proteome</keyword>
<evidence type="ECO:0000256" key="3">
    <source>
        <dbReference type="SAM" id="MobiDB-lite"/>
    </source>
</evidence>
<protein>
    <recommendedName>
        <fullName evidence="6">U2A'/phosphoprotein 32 family A C-terminal domain-containing protein</fullName>
    </recommendedName>
</protein>
<dbReference type="AlphaFoldDB" id="A0A1R2BXC4"/>
<evidence type="ECO:0000256" key="2">
    <source>
        <dbReference type="ARBA" id="ARBA00022737"/>
    </source>
</evidence>
<dbReference type="InterPro" id="IPR032675">
    <property type="entry name" value="LRR_dom_sf"/>
</dbReference>
<gene>
    <name evidence="4" type="ORF">SteCoe_18070</name>
</gene>
<evidence type="ECO:0000313" key="5">
    <source>
        <dbReference type="Proteomes" id="UP000187209"/>
    </source>
</evidence>
<comment type="caution">
    <text evidence="4">The sequence shown here is derived from an EMBL/GenBank/DDBJ whole genome shotgun (WGS) entry which is preliminary data.</text>
</comment>
<name>A0A1R2BXC4_9CILI</name>
<keyword evidence="1" id="KW-0433">Leucine-rich repeat</keyword>
<dbReference type="Proteomes" id="UP000187209">
    <property type="component" value="Unassembled WGS sequence"/>
</dbReference>
<accession>A0A1R2BXC4</accession>
<dbReference type="GO" id="GO:0005737">
    <property type="term" value="C:cytoplasm"/>
    <property type="evidence" value="ECO:0007669"/>
    <property type="project" value="TreeGrafter"/>
</dbReference>
<dbReference type="PROSITE" id="PS51450">
    <property type="entry name" value="LRR"/>
    <property type="match status" value="2"/>
</dbReference>
<sequence>MLSNRGVNSQNVMSRMEWFRDLKIIYNKLISEEDILTPLDKQTIIKELNSRASNLDLKDPEEYYKKSKVQAFSLDEILTHINSLEEQSINFDQLIDSLIYLSIEKKRKEKKPEILPVKSQKAEILSSQSPNARPSNPTFSNPLIINPQNFRKPNEKIISLSKIRKISPEIIKEPIKDINKPKLYCDTPTRSPTMDLSFPESKYFAYPELKNQSNLQYLSLAGNSIENTKYAFPQSLIVLNLASNRISEVNFESDLPNLSLLNLANNQIFLISSTSPFKNLKEFYLANNYLTTINLFCHLSFLTLLDTSNNEIDTFEDIAGLVISKKIGILKLKGNPLSSKPNYEKIVNSLLPRIYCLDPLNIVELSAYKNLGSLPFLSTKNLLDEAQDKNMNKIRSEVSLEIKEKQSFLGDYSPMEKQKSSKITNTPTFTMNLKDRYEGEMKRSSSQNRFERVSVLTNTTKTSIDFTDHEEFSKKSSDCFLGQSIMDMAERRIKVFKQENKGRGSISVISNESIQNMGKKVYGNPIAAMMIGPPAVMTQKMKGSKKSPAYTNLDLFKKRRFK</sequence>
<keyword evidence="2" id="KW-0677">Repeat</keyword>
<reference evidence="4 5" key="1">
    <citation type="submission" date="2016-11" db="EMBL/GenBank/DDBJ databases">
        <title>The macronuclear genome of Stentor coeruleus: a giant cell with tiny introns.</title>
        <authorList>
            <person name="Slabodnick M."/>
            <person name="Ruby J.G."/>
            <person name="Reiff S.B."/>
            <person name="Swart E.C."/>
            <person name="Gosai S."/>
            <person name="Prabakaran S."/>
            <person name="Witkowska E."/>
            <person name="Larue G.E."/>
            <person name="Fisher S."/>
            <person name="Freeman R.M."/>
            <person name="Gunawardena J."/>
            <person name="Chu W."/>
            <person name="Stover N.A."/>
            <person name="Gregory B.D."/>
            <person name="Nowacki M."/>
            <person name="Derisi J."/>
            <person name="Roy S.W."/>
            <person name="Marshall W.F."/>
            <person name="Sood P."/>
        </authorList>
    </citation>
    <scope>NUCLEOTIDE SEQUENCE [LARGE SCALE GENOMIC DNA]</scope>
    <source>
        <strain evidence="4">WM001</strain>
    </source>
</reference>
<feature type="region of interest" description="Disordered" evidence="3">
    <location>
        <begin position="125"/>
        <end position="145"/>
    </location>
</feature>
<dbReference type="EMBL" id="MPUH01000380">
    <property type="protein sequence ID" value="OMJ81453.1"/>
    <property type="molecule type" value="Genomic_DNA"/>
</dbReference>
<organism evidence="4 5">
    <name type="scientific">Stentor coeruleus</name>
    <dbReference type="NCBI Taxonomy" id="5963"/>
    <lineage>
        <taxon>Eukaryota</taxon>
        <taxon>Sar</taxon>
        <taxon>Alveolata</taxon>
        <taxon>Ciliophora</taxon>
        <taxon>Postciliodesmatophora</taxon>
        <taxon>Heterotrichea</taxon>
        <taxon>Heterotrichida</taxon>
        <taxon>Stentoridae</taxon>
        <taxon>Stentor</taxon>
    </lineage>
</organism>
<proteinExistence type="predicted"/>